<comment type="caution">
    <text evidence="4">The sequence shown here is derived from an EMBL/GenBank/DDBJ whole genome shotgun (WGS) entry which is preliminary data.</text>
</comment>
<feature type="compositionally biased region" description="Basic and acidic residues" evidence="1">
    <location>
        <begin position="36"/>
        <end position="51"/>
    </location>
</feature>
<feature type="region of interest" description="Disordered" evidence="1">
    <location>
        <begin position="28"/>
        <end position="101"/>
    </location>
</feature>
<dbReference type="GeneID" id="98297965"/>
<feature type="domain" description="Zinc-ribbon" evidence="3">
    <location>
        <begin position="3"/>
        <end position="25"/>
    </location>
</feature>
<reference evidence="4 5" key="1">
    <citation type="submission" date="2017-08" db="EMBL/GenBank/DDBJ databases">
        <title>Draft genome sequences of 64 type strains of genus Staph aureus.</title>
        <authorList>
            <person name="Cole K."/>
            <person name="Golubchik T."/>
            <person name="Russell J."/>
            <person name="Foster D."/>
            <person name="Llewelyn M."/>
            <person name="Wilson D."/>
            <person name="Crook D."/>
            <person name="Paul J."/>
        </authorList>
    </citation>
    <scope>NUCLEOTIDE SEQUENCE [LARGE SCALE GENOMIC DNA]</scope>
    <source>
        <strain evidence="4 5">DSM 29875</strain>
    </source>
</reference>
<dbReference type="RefSeq" id="WP_103371619.1">
    <property type="nucleotide sequence ID" value="NZ_CBCRVO010000004.1"/>
</dbReference>
<organism evidence="4 5">
    <name type="scientific">Staphylococcus argensis</name>
    <dbReference type="NCBI Taxonomy" id="1607738"/>
    <lineage>
        <taxon>Bacteria</taxon>
        <taxon>Bacillati</taxon>
        <taxon>Bacillota</taxon>
        <taxon>Bacilli</taxon>
        <taxon>Bacillales</taxon>
        <taxon>Staphylococcaceae</taxon>
        <taxon>Staphylococcus</taxon>
    </lineage>
</organism>
<feature type="transmembrane region" description="Helical" evidence="2">
    <location>
        <begin position="105"/>
        <end position="126"/>
    </location>
</feature>
<protein>
    <recommendedName>
        <fullName evidence="3">Zinc-ribbon domain-containing protein</fullName>
    </recommendedName>
</protein>
<gene>
    <name evidence="4" type="ORF">CD039_06340</name>
</gene>
<dbReference type="EMBL" id="PPPX01000004">
    <property type="protein sequence ID" value="POA09109.1"/>
    <property type="molecule type" value="Genomic_DNA"/>
</dbReference>
<accession>A0A2K4FCN3</accession>
<name>A0A2K4FCN3_9STAP</name>
<keyword evidence="2" id="KW-1133">Transmembrane helix</keyword>
<evidence type="ECO:0000259" key="3">
    <source>
        <dbReference type="Pfam" id="PF13240"/>
    </source>
</evidence>
<dbReference type="InterPro" id="IPR026870">
    <property type="entry name" value="Zinc_ribbon_dom"/>
</dbReference>
<keyword evidence="2" id="KW-0812">Transmembrane</keyword>
<evidence type="ECO:0000313" key="4">
    <source>
        <dbReference type="EMBL" id="POA09109.1"/>
    </source>
</evidence>
<proteinExistence type="predicted"/>
<sequence>MVFCTNCGHKNSENQKFCVNCGAPLRNANASQQASHKQDKEETQSQHHDSQHASAQQQHNQGGHQDHARHTTQSSASQSHEPHQQTRQASHTYQQEPDKRGGSKVWIVISTIIFLAILAALIFGAYKLYDHYTNKSDDHKQSQHASKKDSNKSKSSDSDDSSSNKDKDDDPADNPTDPDAAKVNVFSDHFDKNYMKAPSKQGYNGINNGMTREQVEKKLGHPEGEVDGRDHVFKQYHDLAVYYNDDDEVEQVAIAPHGVSKSEYIDVYSEPDDHEGDDLVYDSDTTNNFSVVVTVDGGSVKTIENIDQLDR</sequence>
<dbReference type="OrthoDB" id="2295785at2"/>
<feature type="compositionally biased region" description="Low complexity" evidence="1">
    <location>
        <begin position="52"/>
        <end position="63"/>
    </location>
</feature>
<dbReference type="Pfam" id="PF13240">
    <property type="entry name" value="Zn_Ribbon_1"/>
    <property type="match status" value="1"/>
</dbReference>
<dbReference type="AlphaFoldDB" id="A0A2K4FCN3"/>
<feature type="region of interest" description="Disordered" evidence="1">
    <location>
        <begin position="135"/>
        <end position="182"/>
    </location>
</feature>
<feature type="compositionally biased region" description="Low complexity" evidence="1">
    <location>
        <begin position="173"/>
        <end position="182"/>
    </location>
</feature>
<feature type="compositionally biased region" description="Polar residues" evidence="1">
    <location>
        <begin position="71"/>
        <end position="95"/>
    </location>
</feature>
<keyword evidence="2" id="KW-0472">Membrane</keyword>
<evidence type="ECO:0000256" key="2">
    <source>
        <dbReference type="SAM" id="Phobius"/>
    </source>
</evidence>
<evidence type="ECO:0000256" key="1">
    <source>
        <dbReference type="SAM" id="MobiDB-lite"/>
    </source>
</evidence>
<evidence type="ECO:0000313" key="5">
    <source>
        <dbReference type="Proteomes" id="UP000242712"/>
    </source>
</evidence>
<dbReference type="Proteomes" id="UP000242712">
    <property type="component" value="Unassembled WGS sequence"/>
</dbReference>
<keyword evidence="5" id="KW-1185">Reference proteome</keyword>
<feature type="compositionally biased region" description="Basic and acidic residues" evidence="1">
    <location>
        <begin position="135"/>
        <end position="168"/>
    </location>
</feature>